<evidence type="ECO:0000313" key="3">
    <source>
        <dbReference type="Proteomes" id="UP000054270"/>
    </source>
</evidence>
<dbReference type="AlphaFoldDB" id="A0A0D2KJ98"/>
<organism evidence="2 3">
    <name type="scientific">Hypholoma sublateritium (strain FD-334 SS-4)</name>
    <dbReference type="NCBI Taxonomy" id="945553"/>
    <lineage>
        <taxon>Eukaryota</taxon>
        <taxon>Fungi</taxon>
        <taxon>Dikarya</taxon>
        <taxon>Basidiomycota</taxon>
        <taxon>Agaricomycotina</taxon>
        <taxon>Agaricomycetes</taxon>
        <taxon>Agaricomycetidae</taxon>
        <taxon>Agaricales</taxon>
        <taxon>Agaricineae</taxon>
        <taxon>Strophariaceae</taxon>
        <taxon>Hypholoma</taxon>
    </lineage>
</organism>
<gene>
    <name evidence="2" type="ORF">HYPSUDRAFT_208486</name>
</gene>
<protein>
    <submittedName>
        <fullName evidence="2">Uncharacterized protein</fullName>
    </submittedName>
</protein>
<name>A0A0D2KJ98_HYPSF</name>
<proteinExistence type="predicted"/>
<feature type="compositionally biased region" description="Acidic residues" evidence="1">
    <location>
        <begin position="104"/>
        <end position="128"/>
    </location>
</feature>
<reference evidence="3" key="1">
    <citation type="submission" date="2014-04" db="EMBL/GenBank/DDBJ databases">
        <title>Evolutionary Origins and Diversification of the Mycorrhizal Mutualists.</title>
        <authorList>
            <consortium name="DOE Joint Genome Institute"/>
            <consortium name="Mycorrhizal Genomics Consortium"/>
            <person name="Kohler A."/>
            <person name="Kuo A."/>
            <person name="Nagy L.G."/>
            <person name="Floudas D."/>
            <person name="Copeland A."/>
            <person name="Barry K.W."/>
            <person name="Cichocki N."/>
            <person name="Veneault-Fourrey C."/>
            <person name="LaButti K."/>
            <person name="Lindquist E.A."/>
            <person name="Lipzen A."/>
            <person name="Lundell T."/>
            <person name="Morin E."/>
            <person name="Murat C."/>
            <person name="Riley R."/>
            <person name="Ohm R."/>
            <person name="Sun H."/>
            <person name="Tunlid A."/>
            <person name="Henrissat B."/>
            <person name="Grigoriev I.V."/>
            <person name="Hibbett D.S."/>
            <person name="Martin F."/>
        </authorList>
    </citation>
    <scope>NUCLEOTIDE SEQUENCE [LARGE SCALE GENOMIC DNA]</scope>
    <source>
        <strain evidence="3">FD-334 SS-4</strain>
    </source>
</reference>
<keyword evidence="3" id="KW-1185">Reference proteome</keyword>
<accession>A0A0D2KJ98</accession>
<evidence type="ECO:0000313" key="2">
    <source>
        <dbReference type="EMBL" id="KJA14702.1"/>
    </source>
</evidence>
<dbReference type="EMBL" id="KN817668">
    <property type="protein sequence ID" value="KJA14702.1"/>
    <property type="molecule type" value="Genomic_DNA"/>
</dbReference>
<evidence type="ECO:0000256" key="1">
    <source>
        <dbReference type="SAM" id="MobiDB-lite"/>
    </source>
</evidence>
<dbReference type="Proteomes" id="UP000054270">
    <property type="component" value="Unassembled WGS sequence"/>
</dbReference>
<sequence length="128" mass="14379">MPELTVYFQPYTLTMIDSRSRGGTSVGSRQLITFPTLRRKCMFMLFLRRMCSGKRRGNWSCIPGSIPFIRAIEYATRHGCYVYDIIAQKAPVRDRTGRAPEGSSGDDSDGSEDDDVAEEEILSGDDNL</sequence>
<feature type="region of interest" description="Disordered" evidence="1">
    <location>
        <begin position="93"/>
        <end position="128"/>
    </location>
</feature>